<dbReference type="Proteomes" id="UP000275078">
    <property type="component" value="Unassembled WGS sequence"/>
</dbReference>
<accession>A0A3N4IBK9</accession>
<feature type="compositionally biased region" description="Polar residues" evidence="1">
    <location>
        <begin position="15"/>
        <end position="45"/>
    </location>
</feature>
<reference evidence="2 3" key="1">
    <citation type="journal article" date="2018" name="Nat. Ecol. Evol.">
        <title>Pezizomycetes genomes reveal the molecular basis of ectomycorrhizal truffle lifestyle.</title>
        <authorList>
            <person name="Murat C."/>
            <person name="Payen T."/>
            <person name="Noel B."/>
            <person name="Kuo A."/>
            <person name="Morin E."/>
            <person name="Chen J."/>
            <person name="Kohler A."/>
            <person name="Krizsan K."/>
            <person name="Balestrini R."/>
            <person name="Da Silva C."/>
            <person name="Montanini B."/>
            <person name="Hainaut M."/>
            <person name="Levati E."/>
            <person name="Barry K.W."/>
            <person name="Belfiori B."/>
            <person name="Cichocki N."/>
            <person name="Clum A."/>
            <person name="Dockter R.B."/>
            <person name="Fauchery L."/>
            <person name="Guy J."/>
            <person name="Iotti M."/>
            <person name="Le Tacon F."/>
            <person name="Lindquist E.A."/>
            <person name="Lipzen A."/>
            <person name="Malagnac F."/>
            <person name="Mello A."/>
            <person name="Molinier V."/>
            <person name="Miyauchi S."/>
            <person name="Poulain J."/>
            <person name="Riccioni C."/>
            <person name="Rubini A."/>
            <person name="Sitrit Y."/>
            <person name="Splivallo R."/>
            <person name="Traeger S."/>
            <person name="Wang M."/>
            <person name="Zifcakova L."/>
            <person name="Wipf D."/>
            <person name="Zambonelli A."/>
            <person name="Paolocci F."/>
            <person name="Nowrousian M."/>
            <person name="Ottonello S."/>
            <person name="Baldrian P."/>
            <person name="Spatafora J.W."/>
            <person name="Henrissat B."/>
            <person name="Nagy L.G."/>
            <person name="Aury J.M."/>
            <person name="Wincker P."/>
            <person name="Grigoriev I.V."/>
            <person name="Bonfante P."/>
            <person name="Martin F.M."/>
        </authorList>
    </citation>
    <scope>NUCLEOTIDE SEQUENCE [LARGE SCALE GENOMIC DNA]</scope>
    <source>
        <strain evidence="2 3">RN42</strain>
    </source>
</reference>
<dbReference type="AlphaFoldDB" id="A0A3N4IBK9"/>
<sequence>MGSPKMEECAPCSRPPSSMSMQSTENRPKSANSLPNRSISKFGNLNGSERCAKAKQFHSLLNTTKSTTFPSETQERKRTPAGFAATLMRTNSAAASYGAGAPPRVDERSEITGRLWGGRGSRAQDLAAWDDALSAGIDCARERDTAGGRLEMVDRRACLGGCRTARAG</sequence>
<evidence type="ECO:0000256" key="1">
    <source>
        <dbReference type="SAM" id="MobiDB-lite"/>
    </source>
</evidence>
<feature type="region of interest" description="Disordered" evidence="1">
    <location>
        <begin position="62"/>
        <end position="81"/>
    </location>
</feature>
<protein>
    <submittedName>
        <fullName evidence="2">Uncharacterized protein</fullName>
    </submittedName>
</protein>
<evidence type="ECO:0000313" key="2">
    <source>
        <dbReference type="EMBL" id="RPA83469.1"/>
    </source>
</evidence>
<feature type="region of interest" description="Disordered" evidence="1">
    <location>
        <begin position="1"/>
        <end position="45"/>
    </location>
</feature>
<keyword evidence="3" id="KW-1185">Reference proteome</keyword>
<proteinExistence type="predicted"/>
<name>A0A3N4IBK9_ASCIM</name>
<feature type="compositionally biased region" description="Polar residues" evidence="1">
    <location>
        <begin position="62"/>
        <end position="72"/>
    </location>
</feature>
<dbReference type="EMBL" id="ML119664">
    <property type="protein sequence ID" value="RPA83469.1"/>
    <property type="molecule type" value="Genomic_DNA"/>
</dbReference>
<organism evidence="2 3">
    <name type="scientific">Ascobolus immersus RN42</name>
    <dbReference type="NCBI Taxonomy" id="1160509"/>
    <lineage>
        <taxon>Eukaryota</taxon>
        <taxon>Fungi</taxon>
        <taxon>Dikarya</taxon>
        <taxon>Ascomycota</taxon>
        <taxon>Pezizomycotina</taxon>
        <taxon>Pezizomycetes</taxon>
        <taxon>Pezizales</taxon>
        <taxon>Ascobolaceae</taxon>
        <taxon>Ascobolus</taxon>
    </lineage>
</organism>
<gene>
    <name evidence="2" type="ORF">BJ508DRAFT_66294</name>
</gene>
<evidence type="ECO:0000313" key="3">
    <source>
        <dbReference type="Proteomes" id="UP000275078"/>
    </source>
</evidence>